<sequence>MNEFTNETIDTTTLPKFEEVKLTPLHPSYLNVVWLNLAIVFGIIAIAAGAVFYLAEEVQPYWIPVTIVYVVILLLTILISFINFRNRGFAFRAHDVIYRSGAIAITTAIIPYNRAQHVAMHEGWLSRRLGLAEVEIFTAGGDKSDIKIPGLEKEHAENIKQLLMGKILKQDTDE</sequence>
<proteinExistence type="predicted"/>
<dbReference type="PANTHER" id="PTHR34473">
    <property type="entry name" value="UPF0699 TRANSMEMBRANE PROTEIN YDBS"/>
    <property type="match status" value="1"/>
</dbReference>
<evidence type="ECO:0000313" key="3">
    <source>
        <dbReference type="EMBL" id="MEL1244354.1"/>
    </source>
</evidence>
<dbReference type="RefSeq" id="WP_341696671.1">
    <property type="nucleotide sequence ID" value="NZ_JBBYHR010000004.1"/>
</dbReference>
<dbReference type="Pfam" id="PF03703">
    <property type="entry name" value="bPH_2"/>
    <property type="match status" value="1"/>
</dbReference>
<comment type="caution">
    <text evidence="3">The sequence shown here is derived from an EMBL/GenBank/DDBJ whole genome shotgun (WGS) entry which is preliminary data.</text>
</comment>
<accession>A0ABU9HW08</accession>
<evidence type="ECO:0000313" key="4">
    <source>
        <dbReference type="Proteomes" id="UP001464555"/>
    </source>
</evidence>
<feature type="transmembrane region" description="Helical" evidence="1">
    <location>
        <begin position="32"/>
        <end position="55"/>
    </location>
</feature>
<gene>
    <name evidence="3" type="ORF">AAEO56_08795</name>
</gene>
<reference evidence="3 4" key="1">
    <citation type="submission" date="2024-04" db="EMBL/GenBank/DDBJ databases">
        <title>Flavobacterium sp. DGU11 16S ribosomal RNA gene Genome sequencing and assembly.</title>
        <authorList>
            <person name="Park S."/>
        </authorList>
    </citation>
    <scope>NUCLEOTIDE SEQUENCE [LARGE SCALE GENOMIC DNA]</scope>
    <source>
        <strain evidence="3 4">DGU11</strain>
    </source>
</reference>
<protein>
    <submittedName>
        <fullName evidence="3">PH domain-containing protein</fullName>
    </submittedName>
</protein>
<dbReference type="EMBL" id="JBBYHR010000004">
    <property type="protein sequence ID" value="MEL1244354.1"/>
    <property type="molecule type" value="Genomic_DNA"/>
</dbReference>
<keyword evidence="1" id="KW-0812">Transmembrane</keyword>
<keyword evidence="4" id="KW-1185">Reference proteome</keyword>
<dbReference type="Proteomes" id="UP001464555">
    <property type="component" value="Unassembled WGS sequence"/>
</dbReference>
<feature type="transmembrane region" description="Helical" evidence="1">
    <location>
        <begin position="61"/>
        <end position="84"/>
    </location>
</feature>
<dbReference type="PANTHER" id="PTHR34473:SF2">
    <property type="entry name" value="UPF0699 TRANSMEMBRANE PROTEIN YDBT"/>
    <property type="match status" value="1"/>
</dbReference>
<name>A0ABU9HW08_9FLAO</name>
<organism evidence="3 4">
    <name type="scientific">Flavobacterium arundinis</name>
    <dbReference type="NCBI Taxonomy" id="3139143"/>
    <lineage>
        <taxon>Bacteria</taxon>
        <taxon>Pseudomonadati</taxon>
        <taxon>Bacteroidota</taxon>
        <taxon>Flavobacteriia</taxon>
        <taxon>Flavobacteriales</taxon>
        <taxon>Flavobacteriaceae</taxon>
        <taxon>Flavobacterium</taxon>
    </lineage>
</organism>
<keyword evidence="1" id="KW-0472">Membrane</keyword>
<keyword evidence="1" id="KW-1133">Transmembrane helix</keyword>
<feature type="domain" description="YdbS-like PH" evidence="2">
    <location>
        <begin position="85"/>
        <end position="162"/>
    </location>
</feature>
<evidence type="ECO:0000256" key="1">
    <source>
        <dbReference type="SAM" id="Phobius"/>
    </source>
</evidence>
<dbReference type="InterPro" id="IPR005182">
    <property type="entry name" value="YdbS-like_PH"/>
</dbReference>
<evidence type="ECO:0000259" key="2">
    <source>
        <dbReference type="Pfam" id="PF03703"/>
    </source>
</evidence>